<proteinExistence type="predicted"/>
<reference evidence="2 3" key="1">
    <citation type="submission" date="2024-02" db="EMBL/GenBank/DDBJ databases">
        <title>A draft genome for the cacao thread blight pathogen Marasmius crinis-equi.</title>
        <authorList>
            <person name="Cohen S.P."/>
            <person name="Baruah I.K."/>
            <person name="Amoako-Attah I."/>
            <person name="Bukari Y."/>
            <person name="Meinhardt L.W."/>
            <person name="Bailey B.A."/>
        </authorList>
    </citation>
    <scope>NUCLEOTIDE SEQUENCE [LARGE SCALE GENOMIC DNA]</scope>
    <source>
        <strain evidence="2 3">GH-76</strain>
    </source>
</reference>
<feature type="region of interest" description="Disordered" evidence="1">
    <location>
        <begin position="27"/>
        <end position="60"/>
    </location>
</feature>
<dbReference type="EMBL" id="JBAHYK010001678">
    <property type="protein sequence ID" value="KAL0567093.1"/>
    <property type="molecule type" value="Genomic_DNA"/>
</dbReference>
<sequence length="126" mass="14063">MFALSRHCSRASARLFSRNFAEVVTNPTANAIDTPPEPQTPSNASQSSSPQIVSPTRLGNRVSVQEDHGLYGFFRKKEQGKDKNTYVGEAQYETIGGSMYQENVQSGRSWKASELRLKSFHDLHTL</sequence>
<keyword evidence="2" id="KW-0687">Ribonucleoprotein</keyword>
<gene>
    <name evidence="2" type="primary">MRPL4_1</name>
    <name evidence="2" type="ORF">V5O48_014897</name>
</gene>
<keyword evidence="3" id="KW-1185">Reference proteome</keyword>
<protein>
    <submittedName>
        <fullName evidence="2">54S ribosomal protein L4 mitochondrial</fullName>
    </submittedName>
</protein>
<organism evidence="2 3">
    <name type="scientific">Marasmius crinis-equi</name>
    <dbReference type="NCBI Taxonomy" id="585013"/>
    <lineage>
        <taxon>Eukaryota</taxon>
        <taxon>Fungi</taxon>
        <taxon>Dikarya</taxon>
        <taxon>Basidiomycota</taxon>
        <taxon>Agaricomycotina</taxon>
        <taxon>Agaricomycetes</taxon>
        <taxon>Agaricomycetidae</taxon>
        <taxon>Agaricales</taxon>
        <taxon>Marasmiineae</taxon>
        <taxon>Marasmiaceae</taxon>
        <taxon>Marasmius</taxon>
    </lineage>
</organism>
<dbReference type="Gene3D" id="6.10.330.20">
    <property type="match status" value="1"/>
</dbReference>
<name>A0ABR3EWB7_9AGAR</name>
<dbReference type="Proteomes" id="UP001465976">
    <property type="component" value="Unassembled WGS sequence"/>
</dbReference>
<comment type="caution">
    <text evidence="2">The sequence shown here is derived from an EMBL/GenBank/DDBJ whole genome shotgun (WGS) entry which is preliminary data.</text>
</comment>
<evidence type="ECO:0000256" key="1">
    <source>
        <dbReference type="SAM" id="MobiDB-lite"/>
    </source>
</evidence>
<feature type="non-terminal residue" evidence="2">
    <location>
        <position position="126"/>
    </location>
</feature>
<dbReference type="InterPro" id="IPR038340">
    <property type="entry name" value="MRP-L47_sf"/>
</dbReference>
<evidence type="ECO:0000313" key="2">
    <source>
        <dbReference type="EMBL" id="KAL0567093.1"/>
    </source>
</evidence>
<accession>A0ABR3EWB7</accession>
<feature type="compositionally biased region" description="Polar residues" evidence="1">
    <location>
        <begin position="40"/>
        <end position="54"/>
    </location>
</feature>
<dbReference type="GO" id="GO:0005840">
    <property type="term" value="C:ribosome"/>
    <property type="evidence" value="ECO:0007669"/>
    <property type="project" value="UniProtKB-KW"/>
</dbReference>
<keyword evidence="2" id="KW-0689">Ribosomal protein</keyword>
<evidence type="ECO:0000313" key="3">
    <source>
        <dbReference type="Proteomes" id="UP001465976"/>
    </source>
</evidence>